<comment type="function">
    <text evidence="8">Acts on ADP-mannose and ADP-glucose as well as ADP-ribose. Prevents glycogen biosynthesis. The reaction catalyzed by this enzyme is a limiting step of the gluconeogenic process.</text>
</comment>
<evidence type="ECO:0000256" key="13">
    <source>
        <dbReference type="PIRSR" id="PIRSR604385-2"/>
    </source>
</evidence>
<keyword evidence="16" id="KW-1185">Reference proteome</keyword>
<dbReference type="EC" id="3.6.1.13" evidence="3"/>
<dbReference type="SUPFAM" id="SSF55811">
    <property type="entry name" value="Nudix"/>
    <property type="match status" value="1"/>
</dbReference>
<dbReference type="EMBL" id="FOGS01000002">
    <property type="protein sequence ID" value="SER67836.1"/>
    <property type="molecule type" value="Genomic_DNA"/>
</dbReference>
<evidence type="ECO:0000256" key="6">
    <source>
        <dbReference type="ARBA" id="ARBA00022801"/>
    </source>
</evidence>
<dbReference type="GO" id="GO:0019144">
    <property type="term" value="F:ADP-sugar diphosphatase activity"/>
    <property type="evidence" value="ECO:0007669"/>
    <property type="project" value="TreeGrafter"/>
</dbReference>
<dbReference type="Gene3D" id="3.90.79.10">
    <property type="entry name" value="Nucleoside Triphosphate Pyrophosphohydrolase"/>
    <property type="match status" value="1"/>
</dbReference>
<feature type="binding site" evidence="13">
    <location>
        <position position="115"/>
    </location>
    <ligand>
        <name>Mg(2+)</name>
        <dbReference type="ChEBI" id="CHEBI:18420"/>
        <label>1</label>
    </ligand>
</feature>
<evidence type="ECO:0000259" key="14">
    <source>
        <dbReference type="PROSITE" id="PS51462"/>
    </source>
</evidence>
<dbReference type="STRING" id="416874.SAMN04487958_102237"/>
<evidence type="ECO:0000256" key="2">
    <source>
        <dbReference type="ARBA" id="ARBA00007482"/>
    </source>
</evidence>
<feature type="binding site" evidence="13">
    <location>
        <position position="167"/>
    </location>
    <ligand>
        <name>Mg(2+)</name>
        <dbReference type="ChEBI" id="CHEBI:18420"/>
        <label>1</label>
    </ligand>
</feature>
<dbReference type="CDD" id="cd24155">
    <property type="entry name" value="NUDIX_ADPRase"/>
    <property type="match status" value="1"/>
</dbReference>
<dbReference type="GO" id="GO:0047631">
    <property type="term" value="F:ADP-ribose diphosphatase activity"/>
    <property type="evidence" value="ECO:0007669"/>
    <property type="project" value="UniProtKB-EC"/>
</dbReference>
<dbReference type="RefSeq" id="WP_066317736.1">
    <property type="nucleotide sequence ID" value="NZ_FOGS01000002.1"/>
</dbReference>
<feature type="binding site" evidence="13">
    <location>
        <position position="99"/>
    </location>
    <ligand>
        <name>Mg(2+)</name>
        <dbReference type="ChEBI" id="CHEBI:18420"/>
        <label>1</label>
    </ligand>
</feature>
<evidence type="ECO:0000313" key="16">
    <source>
        <dbReference type="Proteomes" id="UP000198505"/>
    </source>
</evidence>
<dbReference type="GO" id="GO:0005829">
    <property type="term" value="C:cytosol"/>
    <property type="evidence" value="ECO:0007669"/>
    <property type="project" value="TreeGrafter"/>
</dbReference>
<organism evidence="15 16">
    <name type="scientific">Vreelandella subterranea</name>
    <dbReference type="NCBI Taxonomy" id="416874"/>
    <lineage>
        <taxon>Bacteria</taxon>
        <taxon>Pseudomonadati</taxon>
        <taxon>Pseudomonadota</taxon>
        <taxon>Gammaproteobacteria</taxon>
        <taxon>Oceanospirillales</taxon>
        <taxon>Halomonadaceae</taxon>
        <taxon>Vreelandella</taxon>
    </lineage>
</organism>
<evidence type="ECO:0000256" key="5">
    <source>
        <dbReference type="ARBA" id="ARBA00022723"/>
    </source>
</evidence>
<dbReference type="PANTHER" id="PTHR11839">
    <property type="entry name" value="UDP/ADP-SUGAR PYROPHOSPHATASE"/>
    <property type="match status" value="1"/>
</dbReference>
<evidence type="ECO:0000256" key="8">
    <source>
        <dbReference type="ARBA" id="ARBA00025164"/>
    </source>
</evidence>
<dbReference type="InterPro" id="IPR015797">
    <property type="entry name" value="NUDIX_hydrolase-like_dom_sf"/>
</dbReference>
<sequence length="223" mass="24900">MASSASTSLLNTPLGRDDVELHKRETLHQGFFRLEALELRHRLFEGGWSDVMRREVHHRFDAVGVLLYDPERDSLVLVEQFRAGAVDDPHTPWKLELVAGLVEQGESLEEVARREALEEAGCHVGQLTKLHTYYPSPGACNERVTLFCGLINTQGLGGVHGLAEEHEDIRVHVVSFPTVWELMGQGRLDNAMCLIALHWLAGQRASLRAASRPIPPQGETDEE</sequence>
<evidence type="ECO:0000256" key="10">
    <source>
        <dbReference type="ARBA" id="ARBA00030308"/>
    </source>
</evidence>
<dbReference type="Proteomes" id="UP000198505">
    <property type="component" value="Unassembled WGS sequence"/>
</dbReference>
<dbReference type="GO" id="GO:0006753">
    <property type="term" value="P:nucleoside phosphate metabolic process"/>
    <property type="evidence" value="ECO:0007669"/>
    <property type="project" value="TreeGrafter"/>
</dbReference>
<dbReference type="GO" id="GO:0019693">
    <property type="term" value="P:ribose phosphate metabolic process"/>
    <property type="evidence" value="ECO:0007669"/>
    <property type="project" value="TreeGrafter"/>
</dbReference>
<dbReference type="InterPro" id="IPR004385">
    <property type="entry name" value="NDP_pyrophosphatase"/>
</dbReference>
<accession>A0A1H9R543</accession>
<dbReference type="Pfam" id="PF00293">
    <property type="entry name" value="NUDIX"/>
    <property type="match status" value="1"/>
</dbReference>
<keyword evidence="7 13" id="KW-0460">Magnesium</keyword>
<name>A0A1H9R543_9GAMM</name>
<keyword evidence="6" id="KW-0378">Hydrolase</keyword>
<keyword evidence="5 13" id="KW-0479">Metal-binding</keyword>
<comment type="cofactor">
    <cofactor evidence="1 13">
        <name>Mg(2+)</name>
        <dbReference type="ChEBI" id="CHEBI:18420"/>
    </cofactor>
</comment>
<evidence type="ECO:0000256" key="3">
    <source>
        <dbReference type="ARBA" id="ARBA00012453"/>
    </source>
</evidence>
<proteinExistence type="inferred from homology"/>
<dbReference type="PROSITE" id="PS00893">
    <property type="entry name" value="NUDIX_BOX"/>
    <property type="match status" value="1"/>
</dbReference>
<evidence type="ECO:0000256" key="12">
    <source>
        <dbReference type="ARBA" id="ARBA00049546"/>
    </source>
</evidence>
<evidence type="ECO:0000256" key="9">
    <source>
        <dbReference type="ARBA" id="ARBA00030162"/>
    </source>
</evidence>
<feature type="domain" description="Nudix hydrolase" evidence="14">
    <location>
        <begin position="58"/>
        <end position="201"/>
    </location>
</feature>
<reference evidence="16" key="1">
    <citation type="submission" date="2016-10" db="EMBL/GenBank/DDBJ databases">
        <authorList>
            <person name="Varghese N."/>
            <person name="Submissions S."/>
        </authorList>
    </citation>
    <scope>NUCLEOTIDE SEQUENCE [LARGE SCALE GENOMIC DNA]</scope>
    <source>
        <strain evidence="16">CGMCC 1.6495</strain>
    </source>
</reference>
<dbReference type="NCBIfam" id="TIGR00052">
    <property type="entry name" value="nudix-type nucleoside diphosphatase, YffH/AdpP family"/>
    <property type="match status" value="1"/>
</dbReference>
<evidence type="ECO:0000256" key="11">
    <source>
        <dbReference type="ARBA" id="ARBA00033056"/>
    </source>
</evidence>
<evidence type="ECO:0000256" key="1">
    <source>
        <dbReference type="ARBA" id="ARBA00001946"/>
    </source>
</evidence>
<dbReference type="GO" id="GO:0046872">
    <property type="term" value="F:metal ion binding"/>
    <property type="evidence" value="ECO:0007669"/>
    <property type="project" value="UniProtKB-KW"/>
</dbReference>
<dbReference type="PROSITE" id="PS51462">
    <property type="entry name" value="NUDIX"/>
    <property type="match status" value="1"/>
</dbReference>
<comment type="catalytic activity">
    <reaction evidence="12">
        <text>ADP-D-ribose + H2O = D-ribose 5-phosphate + AMP + 2 H(+)</text>
        <dbReference type="Rhea" id="RHEA:10412"/>
        <dbReference type="ChEBI" id="CHEBI:15377"/>
        <dbReference type="ChEBI" id="CHEBI:15378"/>
        <dbReference type="ChEBI" id="CHEBI:57967"/>
        <dbReference type="ChEBI" id="CHEBI:78346"/>
        <dbReference type="ChEBI" id="CHEBI:456215"/>
        <dbReference type="EC" id="3.6.1.13"/>
    </reaction>
</comment>
<evidence type="ECO:0000313" key="15">
    <source>
        <dbReference type="EMBL" id="SER67836.1"/>
    </source>
</evidence>
<evidence type="ECO:0000256" key="4">
    <source>
        <dbReference type="ARBA" id="ARBA00013297"/>
    </source>
</evidence>
<gene>
    <name evidence="15" type="ORF">SAMN04487958_102237</name>
</gene>
<evidence type="ECO:0000256" key="7">
    <source>
        <dbReference type="ARBA" id="ARBA00022842"/>
    </source>
</evidence>
<dbReference type="InterPro" id="IPR000086">
    <property type="entry name" value="NUDIX_hydrolase_dom"/>
</dbReference>
<feature type="binding site" evidence="13">
    <location>
        <position position="119"/>
    </location>
    <ligand>
        <name>Mg(2+)</name>
        <dbReference type="ChEBI" id="CHEBI:18420"/>
        <label>1</label>
    </ligand>
</feature>
<dbReference type="InterPro" id="IPR020084">
    <property type="entry name" value="NUDIX_hydrolase_CS"/>
</dbReference>
<comment type="similarity">
    <text evidence="2">Belongs to the Nudix hydrolase family. NudF subfamily.</text>
</comment>
<dbReference type="AlphaFoldDB" id="A0A1H9R543"/>
<dbReference type="PANTHER" id="PTHR11839:SF5">
    <property type="entry name" value="ADP-RIBOSE PYROPHOSPHATASE"/>
    <property type="match status" value="1"/>
</dbReference>
<protein>
    <recommendedName>
        <fullName evidence="4">ADP-ribose pyrophosphatase</fullName>
        <ecNumber evidence="3">3.6.1.13</ecNumber>
    </recommendedName>
    <alternativeName>
        <fullName evidence="9">ADP-ribose diphosphatase</fullName>
    </alternativeName>
    <alternativeName>
        <fullName evidence="11">ADP-ribose phosphohydrolase</fullName>
    </alternativeName>
    <alternativeName>
        <fullName evidence="10">Adenosine diphosphoribose pyrophosphatase</fullName>
    </alternativeName>
</protein>